<gene>
    <name evidence="3" type="ORF">PROFUN_11291</name>
</gene>
<evidence type="ECO:0000313" key="4">
    <source>
        <dbReference type="Proteomes" id="UP000241769"/>
    </source>
</evidence>
<reference evidence="3 4" key="1">
    <citation type="journal article" date="2018" name="Genome Biol. Evol.">
        <title>Multiple Roots of Fruiting Body Formation in Amoebozoa.</title>
        <authorList>
            <person name="Hillmann F."/>
            <person name="Forbes G."/>
            <person name="Novohradska S."/>
            <person name="Ferling I."/>
            <person name="Riege K."/>
            <person name="Groth M."/>
            <person name="Westermann M."/>
            <person name="Marz M."/>
            <person name="Spaller T."/>
            <person name="Winckler T."/>
            <person name="Schaap P."/>
            <person name="Glockner G."/>
        </authorList>
    </citation>
    <scope>NUCLEOTIDE SEQUENCE [LARGE SCALE GENOMIC DNA]</scope>
    <source>
        <strain evidence="3 4">Jena</strain>
    </source>
</reference>
<dbReference type="Proteomes" id="UP000241769">
    <property type="component" value="Unassembled WGS sequence"/>
</dbReference>
<protein>
    <submittedName>
        <fullName evidence="3">Uncharacterized protein</fullName>
    </submittedName>
</protein>
<proteinExistence type="predicted"/>
<sequence length="462" mass="49709">MRTYLPSVFFCCCLLAGVLAQDLVPQLQGLSPRSPLVVNSDQLNVFGVSDQNGAHFQQADGNAVLIVWSTGQVDVIPLNFSNINTTISFTISSTYNSSYFNVSATNNGQNFSNVVTIEVHNTSIYYQDDFNISNFWIQNAQLNVYKGALPNFTQGIMIGNGHPERKDGADRYWSLRQISTGAANMPQGGFLTFRLTRYSGYGWDYVTVYVNGKSLGTTFIQDGELTTFRFSALDGDSTTKSFGIELDENLWILSDVTLTAVGAFGALQDRPPTVLAPPSPALLKIWDQGFEQITSLPSEFSGSCGITAADSQSGSQSVYITSGCSLSLIKSYSSPVGHRYGTFRFYAKSSAISGSSTLSIYSRGAGVSSWTVGSEWTAIDLHVLPFDLYQYSSLSYSFQVSTPIYVDSFTGSVPLDPSSTVPTSSSPRSSTSRPVLTTAPSGSASATLCVGVLAVSALFLVL</sequence>
<dbReference type="EMBL" id="MDYQ01000237">
    <property type="protein sequence ID" value="PRP78161.1"/>
    <property type="molecule type" value="Genomic_DNA"/>
</dbReference>
<evidence type="ECO:0000313" key="3">
    <source>
        <dbReference type="EMBL" id="PRP78161.1"/>
    </source>
</evidence>
<feature type="chain" id="PRO_5015107080" evidence="2">
    <location>
        <begin position="21"/>
        <end position="462"/>
    </location>
</feature>
<dbReference type="AlphaFoldDB" id="A0A2P6N2I7"/>
<organism evidence="3 4">
    <name type="scientific">Planoprotostelium fungivorum</name>
    <dbReference type="NCBI Taxonomy" id="1890364"/>
    <lineage>
        <taxon>Eukaryota</taxon>
        <taxon>Amoebozoa</taxon>
        <taxon>Evosea</taxon>
        <taxon>Variosea</taxon>
        <taxon>Cavosteliida</taxon>
        <taxon>Cavosteliaceae</taxon>
        <taxon>Planoprotostelium</taxon>
    </lineage>
</organism>
<feature type="signal peptide" evidence="2">
    <location>
        <begin position="1"/>
        <end position="20"/>
    </location>
</feature>
<comment type="caution">
    <text evidence="3">The sequence shown here is derived from an EMBL/GenBank/DDBJ whole genome shotgun (WGS) entry which is preliminary data.</text>
</comment>
<evidence type="ECO:0000256" key="2">
    <source>
        <dbReference type="SAM" id="SignalP"/>
    </source>
</evidence>
<feature type="region of interest" description="Disordered" evidence="1">
    <location>
        <begin position="415"/>
        <end position="442"/>
    </location>
</feature>
<dbReference type="InParanoid" id="A0A2P6N2I7"/>
<keyword evidence="4" id="KW-1185">Reference proteome</keyword>
<name>A0A2P6N2I7_9EUKA</name>
<accession>A0A2P6N2I7</accession>
<evidence type="ECO:0000256" key="1">
    <source>
        <dbReference type="SAM" id="MobiDB-lite"/>
    </source>
</evidence>
<feature type="compositionally biased region" description="Low complexity" evidence="1">
    <location>
        <begin position="415"/>
        <end position="438"/>
    </location>
</feature>
<keyword evidence="2" id="KW-0732">Signal</keyword>